<dbReference type="EMBL" id="CAVMBE010000016">
    <property type="protein sequence ID" value="CAK3958524.1"/>
    <property type="molecule type" value="Genomic_DNA"/>
</dbReference>
<dbReference type="PROSITE" id="PS50235">
    <property type="entry name" value="USP_3"/>
    <property type="match status" value="1"/>
</dbReference>
<dbReference type="Gene3D" id="2.130.10.10">
    <property type="entry name" value="YVTN repeat-like/Quinoprotein amine dehydrogenase"/>
    <property type="match status" value="1"/>
</dbReference>
<dbReference type="Pfam" id="PF00929">
    <property type="entry name" value="RNase_T"/>
    <property type="match status" value="1"/>
</dbReference>
<keyword evidence="3 10" id="KW-0963">Cytoplasm</keyword>
<dbReference type="InterPro" id="IPR012337">
    <property type="entry name" value="RNaseH-like_sf"/>
</dbReference>
<evidence type="ECO:0000256" key="1">
    <source>
        <dbReference type="ARBA" id="ARBA00001663"/>
    </source>
</evidence>
<keyword evidence="5 10" id="KW-0507">mRNA processing</keyword>
<feature type="domain" description="USP" evidence="12">
    <location>
        <begin position="500"/>
        <end position="831"/>
    </location>
</feature>
<evidence type="ECO:0000256" key="6">
    <source>
        <dbReference type="ARBA" id="ARBA00022722"/>
    </source>
</evidence>
<dbReference type="InterPro" id="IPR028889">
    <property type="entry name" value="USP"/>
</dbReference>
<evidence type="ECO:0000256" key="4">
    <source>
        <dbReference type="ARBA" id="ARBA00022574"/>
    </source>
</evidence>
<protein>
    <recommendedName>
        <fullName evidence="10">PAN2-PAN3 deadenylation complex catalytic subunit PAN2</fullName>
        <ecNumber evidence="10">3.1.13.4</ecNumber>
    </recommendedName>
    <alternativeName>
        <fullName evidence="10">PAB1P-dependent poly(A)-specific ribonuclease</fullName>
    </alternativeName>
    <alternativeName>
        <fullName evidence="10">Poly(A)-nuclease deadenylation complex subunit 2</fullName>
        <shortName evidence="10">PAN deadenylation complex subunit 2</shortName>
    </alternativeName>
</protein>
<comment type="caution">
    <text evidence="13">The sequence shown here is derived from an EMBL/GenBank/DDBJ whole genome shotgun (WGS) entry which is preliminary data.</text>
</comment>
<dbReference type="FunFam" id="3.30.420.10:FF:000028">
    <property type="entry name" value="PAN2-PAN3 deadenylation complex catalytic subunit PAN2"/>
    <property type="match status" value="1"/>
</dbReference>
<feature type="region of interest" description="Disordered" evidence="11">
    <location>
        <begin position="399"/>
        <end position="448"/>
    </location>
</feature>
<dbReference type="Gene3D" id="3.90.70.10">
    <property type="entry name" value="Cysteine proteinases"/>
    <property type="match status" value="1"/>
</dbReference>
<dbReference type="Proteomes" id="UP001296104">
    <property type="component" value="Unassembled WGS sequence"/>
</dbReference>
<dbReference type="InterPro" id="IPR038765">
    <property type="entry name" value="Papain-like_cys_pep_sf"/>
</dbReference>
<comment type="function">
    <text evidence="10">Catalytic subunit of the poly(A)-nuclease (PAN) deadenylation complex, one of two cytoplasmic mRNA deadenylases involved in mRNA turnover. PAN specifically shortens poly(A) tails of RNA and the activity is stimulated by poly(A)-binding protein PAB1. PAN deadenylation is followed by rapid degradation of the shortened mRNA tails by the CCR4-NOT complex. Deadenylated mRNAs are then degraded by two alternative mechanisms, namely exosome-mediated 3'-5' exonucleolytic degradation, or deadenlyation-dependent mRNA decaping and subsequent 5'-3' exonucleolytic degradation by XRN1. May also be involved in post-transcriptional maturation of mRNA poly(A) tails.</text>
</comment>
<keyword evidence="7 10" id="KW-0479">Metal-binding</keyword>
<evidence type="ECO:0000256" key="5">
    <source>
        <dbReference type="ARBA" id="ARBA00022664"/>
    </source>
</evidence>
<dbReference type="GO" id="GO:0000289">
    <property type="term" value="P:nuclear-transcribed mRNA poly(A) tail shortening"/>
    <property type="evidence" value="ECO:0007669"/>
    <property type="project" value="UniProtKB-UniRule"/>
</dbReference>
<dbReference type="PANTHER" id="PTHR15728:SF0">
    <property type="entry name" value="PAN2-PAN3 DEADENYLATION COMPLEX CATALYTIC SUBUNIT PAN2"/>
    <property type="match status" value="1"/>
</dbReference>
<keyword evidence="9 10" id="KW-0269">Exonuclease</keyword>
<comment type="subcellular location">
    <subcellularLocation>
        <location evidence="2 10">Cytoplasm</location>
    </subcellularLocation>
</comment>
<dbReference type="InterPro" id="IPR050785">
    <property type="entry name" value="PAN2-PAN3_catalytic_subunit"/>
</dbReference>
<dbReference type="SUPFAM" id="SSF54001">
    <property type="entry name" value="Cysteine proteinases"/>
    <property type="match status" value="1"/>
</dbReference>
<dbReference type="CDD" id="cd06143">
    <property type="entry name" value="PAN2_exo"/>
    <property type="match status" value="1"/>
</dbReference>
<sequence>MEGDWNEAARLTLSPTPNQPNQGPALTTFAFDPSHELLWTGTEHGRITSYYGPELQKYTSYRGHVSVAPRTAPSSAAVKQLLFCDRGVISVSATSVHLSSRRGLTQWHTGHHGMRDLRCMSFTGRDSKELVVAGCQTLMYRIDVERGDVSEAITSQSPVPYTMMRLAGQHICAAAHDGSIHLLDSKTLSITHSWTPYAGNVNDMDARGDYLLTCGWSQTQYHGLTLERMVRVFDLKTGKPAPPIPFHQGAAFVRMHPKLSSTCIILAQSGLLHSIDIQNPDVPSIKYINAWPDSQFSGLEMMPSGKGFGLSDTTSITLYGSASKLQFTENSKPSPFADPASPAKQLDWSKKTPLNQIGMPYYREPLFSGWPNRLLHQVGLPPAPPGNVVHDENFRRFEYGRVGPNSRKGKRNEAADIKSQQNSADSLKTPKFLSEKLREENSKNEQRRMSEDLIKALDTARLDGGSTADAKFLYRVVEIKYSRFGVEDFDFRYYNKTKYAGLETHIVNSYANSLLQLLRFTPTVRNLALHHTARDCLLDSCLLCELGFLVDMLEKARTPNCQATNFLKTLSRQPDAAGQNVLEEHAAGTTLSGMLQNLSRFLFQKFEVPLDSFHNEFGTMGLEKTQCAHCQYQSRSEKVWYTHDLWYPPRPNKVRHGFRQTFSQLLKTSVERASTHRGWCLRCNGYKPMASNREIHFLPSTLVLNAAVTMLSHSRDVWAQRDFLPKEIGIIVNNGRFFCYEGQDLQLHIQRGQFNIIVYELVGVVSDVKTGENEKSHLVASIDVGIADRDPSQTGNWHLFNDFLVHNISTEDALYFNPSWKMPSIITYQAKGMCHRVDHSWKNAIDTSVLYRSPMQPALSPSYQFRPLSQEEPLPGVSSHVGIDAEFVRLLREEIDVHADGSRTMTRPARSGLARVSVLRGDGHDQELPFIDDYIATDEPIDDYLTQYSGLQEGDLSPETSGFKLVGLKEVYKKLWVLLNLGCSFIGHGLSSDFRIINIHVPESQVIDTQELFSLGSRGRRKLSLRFLAWVVLKEEVQKNADMGHDSIEDARTALKLWRKYLEFQNAGVLETIMDEVWHKGRSTDFKVPMDHHHHKDRRLPETPNASAPGTPRPAARLSTPARSDLGSPSKH</sequence>
<comment type="similarity">
    <text evidence="10">Belongs to the peptidase C19 family. PAN2 subfamily.</text>
</comment>
<dbReference type="GO" id="GO:0031251">
    <property type="term" value="C:PAN complex"/>
    <property type="evidence" value="ECO:0007669"/>
    <property type="project" value="UniProtKB-UniRule"/>
</dbReference>
<feature type="binding site" evidence="10">
    <location>
        <position position="886"/>
    </location>
    <ligand>
        <name>a divalent metal cation</name>
        <dbReference type="ChEBI" id="CHEBI:60240"/>
        <note>catalytic</note>
    </ligand>
</feature>
<evidence type="ECO:0000259" key="12">
    <source>
        <dbReference type="PROSITE" id="PS50235"/>
    </source>
</evidence>
<reference evidence="13" key="1">
    <citation type="submission" date="2023-11" db="EMBL/GenBank/DDBJ databases">
        <authorList>
            <person name="Alioto T."/>
            <person name="Alioto T."/>
            <person name="Gomez Garrido J."/>
        </authorList>
    </citation>
    <scope>NUCLEOTIDE SEQUENCE</scope>
</reference>
<dbReference type="HAMAP" id="MF_03182">
    <property type="entry name" value="PAN2"/>
    <property type="match status" value="1"/>
</dbReference>
<feature type="compositionally biased region" description="Polar residues" evidence="11">
    <location>
        <begin position="13"/>
        <end position="23"/>
    </location>
</feature>
<gene>
    <name evidence="10" type="primary">PAN2</name>
    <name evidence="13" type="ORF">LECACI_7A003390</name>
</gene>
<feature type="region of interest" description="Disordered" evidence="11">
    <location>
        <begin position="1088"/>
        <end position="1132"/>
    </location>
</feature>
<evidence type="ECO:0000256" key="8">
    <source>
        <dbReference type="ARBA" id="ARBA00022801"/>
    </source>
</evidence>
<dbReference type="InterPro" id="IPR030843">
    <property type="entry name" value="PAN2"/>
</dbReference>
<evidence type="ECO:0000256" key="3">
    <source>
        <dbReference type="ARBA" id="ARBA00022490"/>
    </source>
</evidence>
<evidence type="ECO:0000313" key="14">
    <source>
        <dbReference type="Proteomes" id="UP001296104"/>
    </source>
</evidence>
<dbReference type="SMART" id="SM00479">
    <property type="entry name" value="EXOIII"/>
    <property type="match status" value="1"/>
</dbReference>
<dbReference type="GO" id="GO:0006397">
    <property type="term" value="P:mRNA processing"/>
    <property type="evidence" value="ECO:0007669"/>
    <property type="project" value="UniProtKB-KW"/>
</dbReference>
<dbReference type="GO" id="GO:0004535">
    <property type="term" value="F:poly(A)-specific ribonuclease activity"/>
    <property type="evidence" value="ECO:0007669"/>
    <property type="project" value="UniProtKB-UniRule"/>
</dbReference>
<comment type="activity regulation">
    <text evidence="10">Positively regulated by the regulatory subunit PAN3.</text>
</comment>
<comment type="caution">
    <text evidence="10">Lacks conserved residue(s) required for the propagation of feature annotation.</text>
</comment>
<name>A0AAI8YWS0_9PEZI</name>
<comment type="subunit">
    <text evidence="10">Forms a heterotrimer with an asymmetric homodimer of the regulatory subunit PAN3 to form the poly(A)-nuclease (PAN) deadenylation complex.</text>
</comment>
<dbReference type="AlphaFoldDB" id="A0AAI8YWS0"/>
<dbReference type="Gene3D" id="3.30.420.10">
    <property type="entry name" value="Ribonuclease H-like superfamily/Ribonuclease H"/>
    <property type="match status" value="1"/>
</dbReference>
<dbReference type="PANTHER" id="PTHR15728">
    <property type="entry name" value="DEADENYLATION COMPLEX CATALYTIC SUBUNIT PAN2"/>
    <property type="match status" value="1"/>
</dbReference>
<dbReference type="Pfam" id="PF13423">
    <property type="entry name" value="UCH_1"/>
    <property type="match status" value="1"/>
</dbReference>
<dbReference type="SUPFAM" id="SSF53098">
    <property type="entry name" value="Ribonuclease H-like"/>
    <property type="match status" value="1"/>
</dbReference>
<dbReference type="GO" id="GO:0000932">
    <property type="term" value="C:P-body"/>
    <property type="evidence" value="ECO:0007669"/>
    <property type="project" value="TreeGrafter"/>
</dbReference>
<feature type="binding site" evidence="10">
    <location>
        <position position="884"/>
    </location>
    <ligand>
        <name>a divalent metal cation</name>
        <dbReference type="ChEBI" id="CHEBI:60240"/>
        <note>catalytic</note>
    </ligand>
</feature>
<proteinExistence type="inferred from homology"/>
<evidence type="ECO:0000313" key="13">
    <source>
        <dbReference type="EMBL" id="CAK3958524.1"/>
    </source>
</evidence>
<evidence type="ECO:0000256" key="9">
    <source>
        <dbReference type="ARBA" id="ARBA00022839"/>
    </source>
</evidence>
<dbReference type="SUPFAM" id="SSF50978">
    <property type="entry name" value="WD40 repeat-like"/>
    <property type="match status" value="1"/>
</dbReference>
<feature type="binding site" evidence="10">
    <location>
        <position position="1050"/>
    </location>
    <ligand>
        <name>a divalent metal cation</name>
        <dbReference type="ChEBI" id="CHEBI:60240"/>
        <note>catalytic</note>
    </ligand>
</feature>
<evidence type="ECO:0000256" key="2">
    <source>
        <dbReference type="ARBA" id="ARBA00004496"/>
    </source>
</evidence>
<dbReference type="Pfam" id="PF20770">
    <property type="entry name" value="PAN2_N"/>
    <property type="match status" value="1"/>
</dbReference>
<dbReference type="InterPro" id="IPR015943">
    <property type="entry name" value="WD40/YVTN_repeat-like_dom_sf"/>
</dbReference>
<dbReference type="InterPro" id="IPR013520">
    <property type="entry name" value="Ribonucl_H"/>
</dbReference>
<evidence type="ECO:0000256" key="10">
    <source>
        <dbReference type="HAMAP-Rule" id="MF_03182"/>
    </source>
</evidence>
<keyword evidence="4" id="KW-0853">WD repeat</keyword>
<organism evidence="13 14">
    <name type="scientific">Lecanosticta acicola</name>
    <dbReference type="NCBI Taxonomy" id="111012"/>
    <lineage>
        <taxon>Eukaryota</taxon>
        <taxon>Fungi</taxon>
        <taxon>Dikarya</taxon>
        <taxon>Ascomycota</taxon>
        <taxon>Pezizomycotina</taxon>
        <taxon>Dothideomycetes</taxon>
        <taxon>Dothideomycetidae</taxon>
        <taxon>Mycosphaerellales</taxon>
        <taxon>Mycosphaerellaceae</taxon>
        <taxon>Lecanosticta</taxon>
    </lineage>
</organism>
<dbReference type="InterPro" id="IPR036322">
    <property type="entry name" value="WD40_repeat_dom_sf"/>
</dbReference>
<dbReference type="GO" id="GO:0046872">
    <property type="term" value="F:metal ion binding"/>
    <property type="evidence" value="ECO:0007669"/>
    <property type="project" value="UniProtKB-KW"/>
</dbReference>
<comment type="cofactor">
    <cofactor evidence="10">
        <name>a divalent metal cation</name>
        <dbReference type="ChEBI" id="CHEBI:60240"/>
    </cofactor>
    <text evidence="10">Binds 2 metal cations per subunit in the catalytic exonuclease domain.</text>
</comment>
<keyword evidence="14" id="KW-1185">Reference proteome</keyword>
<keyword evidence="8 10" id="KW-0378">Hydrolase</keyword>
<dbReference type="EC" id="3.1.13.4" evidence="10"/>
<dbReference type="GO" id="GO:0003676">
    <property type="term" value="F:nucleic acid binding"/>
    <property type="evidence" value="ECO:0007669"/>
    <property type="project" value="InterPro"/>
</dbReference>
<feature type="compositionally biased region" description="Basic and acidic residues" evidence="11">
    <location>
        <begin position="433"/>
        <end position="448"/>
    </location>
</feature>
<dbReference type="InterPro" id="IPR036397">
    <property type="entry name" value="RNaseH_sf"/>
</dbReference>
<comment type="catalytic activity">
    <reaction evidence="1 10">
        <text>Exonucleolytic cleavage of poly(A) to 5'-AMP.</text>
        <dbReference type="EC" id="3.1.13.4"/>
    </reaction>
</comment>
<comment type="domain">
    <text evidence="10">The linker, or PAN3 interaction domain (PID), between the WD40 repeats and the pseudo-UCH domain mediates interaction with PAN3.</text>
</comment>
<accession>A0AAI8YWS0</accession>
<dbReference type="InterPro" id="IPR048841">
    <property type="entry name" value="PAN2_N"/>
</dbReference>
<keyword evidence="6 10" id="KW-0540">Nuclease</keyword>
<feature type="binding site" evidence="10">
    <location>
        <position position="993"/>
    </location>
    <ligand>
        <name>a divalent metal cation</name>
        <dbReference type="ChEBI" id="CHEBI:60240"/>
        <note>catalytic</note>
    </ligand>
</feature>
<comment type="domain">
    <text evidence="10">Contains a pseudo-UCH domain. This ubiquitin C-terminal hydrolase (UCH)-like or ubiquitin specific protease (USP)-like domain is predicted to be catalytically inactive because it lacks the active site catalytic triad characteristic of thiol proteases, with residues at the equivalent structural positions that are incompatible with catalysis, and it cannot bind ubiquitin. It functions as a structural scaffold for intra- and intermolecular interactions in the complex.</text>
</comment>
<evidence type="ECO:0000256" key="11">
    <source>
        <dbReference type="SAM" id="MobiDB-lite"/>
    </source>
</evidence>
<feature type="region of interest" description="Disordered" evidence="11">
    <location>
        <begin position="329"/>
        <end position="349"/>
    </location>
</feature>
<evidence type="ECO:0000256" key="7">
    <source>
        <dbReference type="ARBA" id="ARBA00022723"/>
    </source>
</evidence>
<feature type="region of interest" description="Disordered" evidence="11">
    <location>
        <begin position="1"/>
        <end position="23"/>
    </location>
</feature>
<dbReference type="InterPro" id="IPR028881">
    <property type="entry name" value="PAN2_UCH_dom"/>
</dbReference>